<accession>A0A964T8N1</accession>
<comment type="caution">
    <text evidence="3">The sequence shown here is derived from an EMBL/GenBank/DDBJ whole genome shotgun (WGS) entry which is preliminary data.</text>
</comment>
<dbReference type="Gene3D" id="3.30.70.270">
    <property type="match status" value="1"/>
</dbReference>
<dbReference type="PANTHER" id="PTHR44757:SF2">
    <property type="entry name" value="BIOFILM ARCHITECTURE MAINTENANCE PROTEIN MBAA"/>
    <property type="match status" value="1"/>
</dbReference>
<dbReference type="SUPFAM" id="SSF141868">
    <property type="entry name" value="EAL domain-like"/>
    <property type="match status" value="1"/>
</dbReference>
<dbReference type="Pfam" id="PF00990">
    <property type="entry name" value="GGDEF"/>
    <property type="match status" value="1"/>
</dbReference>
<dbReference type="Pfam" id="PF00563">
    <property type="entry name" value="EAL"/>
    <property type="match status" value="1"/>
</dbReference>
<evidence type="ECO:0000259" key="2">
    <source>
        <dbReference type="PROSITE" id="PS50887"/>
    </source>
</evidence>
<evidence type="ECO:0000259" key="1">
    <source>
        <dbReference type="PROSITE" id="PS50883"/>
    </source>
</evidence>
<organism evidence="3 4">
    <name type="scientific">Propylenella binzhouense</name>
    <dbReference type="NCBI Taxonomy" id="2555902"/>
    <lineage>
        <taxon>Bacteria</taxon>
        <taxon>Pseudomonadati</taxon>
        <taxon>Pseudomonadota</taxon>
        <taxon>Alphaproteobacteria</taxon>
        <taxon>Hyphomicrobiales</taxon>
        <taxon>Propylenellaceae</taxon>
        <taxon>Propylenella</taxon>
    </lineage>
</organism>
<feature type="domain" description="EAL" evidence="1">
    <location>
        <begin position="267"/>
        <end position="517"/>
    </location>
</feature>
<dbReference type="CDD" id="cd01948">
    <property type="entry name" value="EAL"/>
    <property type="match status" value="1"/>
</dbReference>
<reference evidence="3" key="1">
    <citation type="submission" date="2019-03" db="EMBL/GenBank/DDBJ databases">
        <title>Afifella sp. nov., isolated from activated sludge.</title>
        <authorList>
            <person name="Li Q."/>
            <person name="Liu Y."/>
        </authorList>
    </citation>
    <scope>NUCLEOTIDE SEQUENCE</scope>
    <source>
        <strain evidence="3">L72</strain>
    </source>
</reference>
<dbReference type="SMART" id="SM00267">
    <property type="entry name" value="GGDEF"/>
    <property type="match status" value="1"/>
</dbReference>
<evidence type="ECO:0000313" key="4">
    <source>
        <dbReference type="Proteomes" id="UP000773614"/>
    </source>
</evidence>
<dbReference type="Proteomes" id="UP000773614">
    <property type="component" value="Unassembled WGS sequence"/>
</dbReference>
<dbReference type="InterPro" id="IPR029787">
    <property type="entry name" value="Nucleotide_cyclase"/>
</dbReference>
<protein>
    <submittedName>
        <fullName evidence="3">EAL domain-containing protein</fullName>
    </submittedName>
</protein>
<dbReference type="PROSITE" id="PS50883">
    <property type="entry name" value="EAL"/>
    <property type="match status" value="1"/>
</dbReference>
<dbReference type="SMART" id="SM00052">
    <property type="entry name" value="EAL"/>
    <property type="match status" value="1"/>
</dbReference>
<dbReference type="InterPro" id="IPR043128">
    <property type="entry name" value="Rev_trsase/Diguanyl_cyclase"/>
</dbReference>
<gene>
    <name evidence="3" type="ORF">E4O86_19475</name>
</gene>
<feature type="domain" description="GGDEF" evidence="2">
    <location>
        <begin position="125"/>
        <end position="258"/>
    </location>
</feature>
<dbReference type="PANTHER" id="PTHR44757">
    <property type="entry name" value="DIGUANYLATE CYCLASE DGCP"/>
    <property type="match status" value="1"/>
</dbReference>
<proteinExistence type="predicted"/>
<dbReference type="InterPro" id="IPR052155">
    <property type="entry name" value="Biofilm_reg_signaling"/>
</dbReference>
<keyword evidence="4" id="KW-1185">Reference proteome</keyword>
<dbReference type="EMBL" id="SPKJ01000102">
    <property type="protein sequence ID" value="MYZ49892.1"/>
    <property type="molecule type" value="Genomic_DNA"/>
</dbReference>
<dbReference type="CDD" id="cd01949">
    <property type="entry name" value="GGDEF"/>
    <property type="match status" value="1"/>
</dbReference>
<dbReference type="NCBIfam" id="TIGR00254">
    <property type="entry name" value="GGDEF"/>
    <property type="match status" value="1"/>
</dbReference>
<dbReference type="Gene3D" id="3.20.20.450">
    <property type="entry name" value="EAL domain"/>
    <property type="match status" value="1"/>
</dbReference>
<dbReference type="SUPFAM" id="SSF55073">
    <property type="entry name" value="Nucleotide cyclase"/>
    <property type="match status" value="1"/>
</dbReference>
<name>A0A964T8N1_9HYPH</name>
<dbReference type="AlphaFoldDB" id="A0A964T8N1"/>
<evidence type="ECO:0000313" key="3">
    <source>
        <dbReference type="EMBL" id="MYZ49892.1"/>
    </source>
</evidence>
<dbReference type="InterPro" id="IPR000160">
    <property type="entry name" value="GGDEF_dom"/>
</dbReference>
<sequence length="523" mass="57064">MSSGIRMFMSVRSNRRAVIDAIVIFGMAMAVRVVTLNLDLFERFHTYSRQHEDWQLDELAVTVAIMSVALLAFGLRRLSDQRSELGLRQAAEERAQKLALHDPLTGLANRRKFESELVRLMQKDGEHAVFMLDLNGFKAVNDLYGHAVGDDILVAMAKRLSNAVKADTVVARLGGDEFAVLVPELSGEAGAARIAERLKRAFEEPVRADNIEHYLGGGIGIALVPRDGRTAGEVLRRADVALYRAKEENKASYRFYDEGLDAFMAERARLERDLRKALAEGRIEPHYQPVVDLNTGEITRFEALARWQHPELGDIPPARFIPVAEHRGLIVDLTEQILRRACTDALAWPAQVRLSFNLSPVLLRDQAVGLRLIKILAETGLPPNRLEAEITERALIGDLTAAKSFLAALRGAGVRISLDDFGTGYTTLSHLQTFPFDEIKIDRAFVQSMATNKDSAAIVQAILSLGRGLGLTVTAEGIEEPQQRSALLAEGCSLGQGFLFGAAVAADEAAALVGAAAPAAASA</sequence>
<dbReference type="InterPro" id="IPR035919">
    <property type="entry name" value="EAL_sf"/>
</dbReference>
<dbReference type="InterPro" id="IPR001633">
    <property type="entry name" value="EAL_dom"/>
</dbReference>
<dbReference type="PROSITE" id="PS50887">
    <property type="entry name" value="GGDEF"/>
    <property type="match status" value="1"/>
</dbReference>